<sequence>MSYSLAAKRGAHGGDSSSAQVGAGRLRCAMAPQRTRAVTHGLHTLGAHADKLPASPTSGQGISMSKIQTAVLGVMKDIATTGIAKMQRNVQQGYTFRGIESAMNELSPLLVKHGITVTPSYSELVVHERFRGDPKDGRAIRFCTLKGTFKFAAEDGSYVLSECFGEAMDAGDKAVTKAQSIAFRTALFQQFVVPTMAVDPESYIDPNDDEMPLGPEPSRELLDAATNAANAGLDAYRTFWQSAMQDERMALASRHAELKATAQRVSGGANAGQ</sequence>
<dbReference type="EMBL" id="CP027667">
    <property type="protein sequence ID" value="AVO47835.1"/>
    <property type="molecule type" value="Genomic_DNA"/>
</dbReference>
<protein>
    <submittedName>
        <fullName evidence="2">Uncharacterized protein</fullName>
    </submittedName>
</protein>
<organism evidence="2 3">
    <name type="scientific">Melaminivora suipulveris</name>
    <dbReference type="NCBI Taxonomy" id="2109913"/>
    <lineage>
        <taxon>Bacteria</taxon>
        <taxon>Pseudomonadati</taxon>
        <taxon>Pseudomonadota</taxon>
        <taxon>Betaproteobacteria</taxon>
        <taxon>Burkholderiales</taxon>
        <taxon>Comamonadaceae</taxon>
        <taxon>Melaminivora</taxon>
    </lineage>
</organism>
<keyword evidence="3" id="KW-1185">Reference proteome</keyword>
<dbReference type="InterPro" id="IPR007499">
    <property type="entry name" value="ERF_bacteria_virus"/>
</dbReference>
<proteinExistence type="predicted"/>
<feature type="region of interest" description="Disordered" evidence="1">
    <location>
        <begin position="1"/>
        <end position="21"/>
    </location>
</feature>
<dbReference type="Proteomes" id="UP000237925">
    <property type="component" value="Chromosome"/>
</dbReference>
<dbReference type="KEGG" id="mela:C6568_00110"/>
<gene>
    <name evidence="2" type="ORF">C6568_00110</name>
</gene>
<evidence type="ECO:0000313" key="2">
    <source>
        <dbReference type="EMBL" id="AVO47835.1"/>
    </source>
</evidence>
<name>A0A2R3Q7R6_9BURK</name>
<dbReference type="Pfam" id="PF04404">
    <property type="entry name" value="ERF"/>
    <property type="match status" value="1"/>
</dbReference>
<evidence type="ECO:0000256" key="1">
    <source>
        <dbReference type="SAM" id="MobiDB-lite"/>
    </source>
</evidence>
<reference evidence="2 3" key="1">
    <citation type="submission" date="2018-03" db="EMBL/GenBank/DDBJ databases">
        <title>Genome sequencing of Melaminivora sp.</title>
        <authorList>
            <person name="Kim S.-J."/>
            <person name="Heo J."/>
            <person name="Ahn J.-H."/>
            <person name="Kwon S.-W."/>
        </authorList>
    </citation>
    <scope>NUCLEOTIDE SEQUENCE [LARGE SCALE GENOMIC DNA]</scope>
    <source>
        <strain evidence="2 3">SC2-9</strain>
    </source>
</reference>
<dbReference type="AlphaFoldDB" id="A0A2R3Q7R6"/>
<evidence type="ECO:0000313" key="3">
    <source>
        <dbReference type="Proteomes" id="UP000237925"/>
    </source>
</evidence>
<accession>A0A2R3Q7R6</accession>